<reference evidence="2" key="1">
    <citation type="submission" date="2020-01" db="EMBL/GenBank/DDBJ databases">
        <authorList>
            <consortium name="DOE Joint Genome Institute"/>
            <person name="Haridas S."/>
            <person name="Albert R."/>
            <person name="Binder M."/>
            <person name="Bloem J."/>
            <person name="Labutti K."/>
            <person name="Salamov A."/>
            <person name="Andreopoulos B."/>
            <person name="Baker S.E."/>
            <person name="Barry K."/>
            <person name="Bills G."/>
            <person name="Bluhm B.H."/>
            <person name="Cannon C."/>
            <person name="Castanera R."/>
            <person name="Culley D.E."/>
            <person name="Daum C."/>
            <person name="Ezra D."/>
            <person name="Gonzalez J.B."/>
            <person name="Henrissat B."/>
            <person name="Kuo A."/>
            <person name="Liang C."/>
            <person name="Lipzen A."/>
            <person name="Lutzoni F."/>
            <person name="Magnuson J."/>
            <person name="Mondo S."/>
            <person name="Nolan M."/>
            <person name="Ohm R."/>
            <person name="Pangilinan J."/>
            <person name="Park H.-J."/>
            <person name="Ramirez L."/>
            <person name="Alfaro M."/>
            <person name="Sun H."/>
            <person name="Tritt A."/>
            <person name="Yoshinaga Y."/>
            <person name="Zwiers L.-H."/>
            <person name="Turgeon B.G."/>
            <person name="Goodwin S.B."/>
            <person name="Spatafora J.W."/>
            <person name="Crous P.W."/>
            <person name="Grigoriev I.V."/>
        </authorList>
    </citation>
    <scope>NUCLEOTIDE SEQUENCE</scope>
    <source>
        <strain evidence="2">CBS 394.84</strain>
    </source>
</reference>
<gene>
    <name evidence="2" type="ORF">K460DRAFT_340230</name>
</gene>
<dbReference type="EMBL" id="ML976617">
    <property type="protein sequence ID" value="KAF1842791.1"/>
    <property type="molecule type" value="Genomic_DNA"/>
</dbReference>
<dbReference type="Proteomes" id="UP000800039">
    <property type="component" value="Unassembled WGS sequence"/>
</dbReference>
<comment type="caution">
    <text evidence="2">The sequence shown here is derived from an EMBL/GenBank/DDBJ whole genome shotgun (WGS) entry which is preliminary data.</text>
</comment>
<evidence type="ECO:0000313" key="2">
    <source>
        <dbReference type="EMBL" id="KAF1842791.1"/>
    </source>
</evidence>
<dbReference type="GeneID" id="63848361"/>
<feature type="compositionally biased region" description="Basic and acidic residues" evidence="1">
    <location>
        <begin position="51"/>
        <end position="62"/>
    </location>
</feature>
<dbReference type="OrthoDB" id="3796057at2759"/>
<evidence type="ECO:0000313" key="3">
    <source>
        <dbReference type="Proteomes" id="UP000800039"/>
    </source>
</evidence>
<feature type="compositionally biased region" description="Basic and acidic residues" evidence="1">
    <location>
        <begin position="425"/>
        <end position="434"/>
    </location>
</feature>
<feature type="region of interest" description="Disordered" evidence="1">
    <location>
        <begin position="417"/>
        <end position="440"/>
    </location>
</feature>
<organism evidence="2 3">
    <name type="scientific">Cucurbitaria berberidis CBS 394.84</name>
    <dbReference type="NCBI Taxonomy" id="1168544"/>
    <lineage>
        <taxon>Eukaryota</taxon>
        <taxon>Fungi</taxon>
        <taxon>Dikarya</taxon>
        <taxon>Ascomycota</taxon>
        <taxon>Pezizomycotina</taxon>
        <taxon>Dothideomycetes</taxon>
        <taxon>Pleosporomycetidae</taxon>
        <taxon>Pleosporales</taxon>
        <taxon>Pleosporineae</taxon>
        <taxon>Cucurbitariaceae</taxon>
        <taxon>Cucurbitaria</taxon>
    </lineage>
</organism>
<accession>A0A9P4GC23</accession>
<name>A0A9P4GC23_9PLEO</name>
<sequence length="501" mass="55488">MQNASARPSLSPADCRTLGKILSDVRSPSPLSVPDVSEVDASFLSATAATDKNRASAYKDDAQYEDEQYECGDEREGGYEDEDGSMELSDVDGQEPLGLAEYEPDTIEDIMNLPGQTAPPAPVQDFSNLYAHDLPADYEMKKKQELAARASIEEALEKQRLEHEGVQLVAAEDDRYEDYMALDEMQGEELDFSEDPVFQALQVEIGMRAMNKDEEEEGEVEVRLTTHPPTVTTARRASEDAPMSSLSFPLQVNSPAVIQTPGGKHIGFAPNATIPDTPFAKTLNYFKQYKGKENSPSKRRRNASSPEEIAELAREAIDDDEEGLKDLDKYREMDLAPMEPVMESDSAGDLITLGTPAKARRSQSFTAVGQGPFQLQCMLANERVGLDQHTIPELVEAANEEIECDALRQLEDREQTASPLFTHSSIREQDKDNDADTEDSDYVSRTVQKENQLVQISQHPTFILVVEMLPGAMFWATAAQIVKYSNGAFDMLVEKLTGLKV</sequence>
<keyword evidence="3" id="KW-1185">Reference proteome</keyword>
<feature type="region of interest" description="Disordered" evidence="1">
    <location>
        <begin position="50"/>
        <end position="92"/>
    </location>
</feature>
<dbReference type="AlphaFoldDB" id="A0A9P4GC23"/>
<proteinExistence type="predicted"/>
<evidence type="ECO:0000256" key="1">
    <source>
        <dbReference type="SAM" id="MobiDB-lite"/>
    </source>
</evidence>
<feature type="compositionally biased region" description="Acidic residues" evidence="1">
    <location>
        <begin position="79"/>
        <end position="92"/>
    </location>
</feature>
<protein>
    <submittedName>
        <fullName evidence="2">Uncharacterized protein</fullName>
    </submittedName>
</protein>
<dbReference type="RefSeq" id="XP_040785354.1">
    <property type="nucleotide sequence ID" value="XM_040931109.1"/>
</dbReference>